<name>A0A060ZII0_ONCMY</name>
<feature type="domain" description="Kinesin motor" evidence="6">
    <location>
        <begin position="1"/>
        <end position="73"/>
    </location>
</feature>
<sequence length="73" mass="7823">MLFTLHIYQYRMEKSGKGGMSGGRSRLHLIDLGSCEKVLSKSRDGGGGLCLSLTALGNVIMALANGAKHVPYR</sequence>
<comment type="similarity">
    <text evidence="5">Belongs to the TRAFAC class myosin-kinesin ATPase superfamily. Kinesin family.</text>
</comment>
<reference evidence="7" key="1">
    <citation type="journal article" date="2014" name="Nat. Commun.">
        <title>The rainbow trout genome provides novel insights into evolution after whole-genome duplication in vertebrates.</title>
        <authorList>
            <person name="Berthelot C."/>
            <person name="Brunet F."/>
            <person name="Chalopin D."/>
            <person name="Juanchich A."/>
            <person name="Bernard M."/>
            <person name="Noel B."/>
            <person name="Bento P."/>
            <person name="Da Silva C."/>
            <person name="Labadie K."/>
            <person name="Alberti A."/>
            <person name="Aury J.M."/>
            <person name="Louis A."/>
            <person name="Dehais P."/>
            <person name="Bardou P."/>
            <person name="Montfort J."/>
            <person name="Klopp C."/>
            <person name="Cabau C."/>
            <person name="Gaspin C."/>
            <person name="Thorgaard G.H."/>
            <person name="Boussaha M."/>
            <person name="Quillet E."/>
            <person name="Guyomard R."/>
            <person name="Galiana D."/>
            <person name="Bobe J."/>
            <person name="Volff J.N."/>
            <person name="Genet C."/>
            <person name="Wincker P."/>
            <person name="Jaillon O."/>
            <person name="Roest Crollius H."/>
            <person name="Guiguen Y."/>
        </authorList>
    </citation>
    <scope>NUCLEOTIDE SEQUENCE [LARGE SCALE GENOMIC DNA]</scope>
</reference>
<dbReference type="SUPFAM" id="SSF52540">
    <property type="entry name" value="P-loop containing nucleoside triphosphate hydrolases"/>
    <property type="match status" value="1"/>
</dbReference>
<dbReference type="PROSITE" id="PS50067">
    <property type="entry name" value="KINESIN_MOTOR_2"/>
    <property type="match status" value="1"/>
</dbReference>
<keyword evidence="4" id="KW-0206">Cytoskeleton</keyword>
<proteinExistence type="inferred from homology"/>
<dbReference type="GO" id="GO:0005524">
    <property type="term" value="F:ATP binding"/>
    <property type="evidence" value="ECO:0007669"/>
    <property type="project" value="UniProtKB-KW"/>
</dbReference>
<comment type="subcellular location">
    <subcellularLocation>
        <location evidence="1">Cytoplasm</location>
        <location evidence="1">Cytoskeleton</location>
    </subcellularLocation>
</comment>
<organism evidence="7 8">
    <name type="scientific">Oncorhynchus mykiss</name>
    <name type="common">Rainbow trout</name>
    <name type="synonym">Salmo gairdneri</name>
    <dbReference type="NCBI Taxonomy" id="8022"/>
    <lineage>
        <taxon>Eukaryota</taxon>
        <taxon>Metazoa</taxon>
        <taxon>Chordata</taxon>
        <taxon>Craniata</taxon>
        <taxon>Vertebrata</taxon>
        <taxon>Euteleostomi</taxon>
        <taxon>Actinopterygii</taxon>
        <taxon>Neopterygii</taxon>
        <taxon>Teleostei</taxon>
        <taxon>Protacanthopterygii</taxon>
        <taxon>Salmoniformes</taxon>
        <taxon>Salmonidae</taxon>
        <taxon>Salmoninae</taxon>
        <taxon>Oncorhynchus</taxon>
    </lineage>
</organism>
<evidence type="ECO:0000256" key="4">
    <source>
        <dbReference type="ARBA" id="ARBA00023212"/>
    </source>
</evidence>
<evidence type="ECO:0000256" key="1">
    <source>
        <dbReference type="ARBA" id="ARBA00004245"/>
    </source>
</evidence>
<dbReference type="InterPro" id="IPR036961">
    <property type="entry name" value="Kinesin_motor_dom_sf"/>
</dbReference>
<keyword evidence="2" id="KW-0547">Nucleotide-binding</keyword>
<reference evidence="7" key="2">
    <citation type="submission" date="2014-03" db="EMBL/GenBank/DDBJ databases">
        <authorList>
            <person name="Genoscope - CEA"/>
        </authorList>
    </citation>
    <scope>NUCLEOTIDE SEQUENCE</scope>
</reference>
<accession>A0A060ZII0</accession>
<keyword evidence="4" id="KW-0963">Cytoplasm</keyword>
<dbReference type="GO" id="GO:0008017">
    <property type="term" value="F:microtubule binding"/>
    <property type="evidence" value="ECO:0007669"/>
    <property type="project" value="InterPro"/>
</dbReference>
<dbReference type="PANTHER" id="PTHR21608:SF6">
    <property type="entry name" value="KINESIN-LIKE PROTEIN KIF26A"/>
    <property type="match status" value="1"/>
</dbReference>
<evidence type="ECO:0000259" key="6">
    <source>
        <dbReference type="PROSITE" id="PS50067"/>
    </source>
</evidence>
<dbReference type="GO" id="GO:0007018">
    <property type="term" value="P:microtubule-based movement"/>
    <property type="evidence" value="ECO:0007669"/>
    <property type="project" value="InterPro"/>
</dbReference>
<dbReference type="Gene3D" id="3.40.850.10">
    <property type="entry name" value="Kinesin motor domain"/>
    <property type="match status" value="1"/>
</dbReference>
<evidence type="ECO:0000256" key="2">
    <source>
        <dbReference type="ARBA" id="ARBA00022741"/>
    </source>
</evidence>
<gene>
    <name evidence="7" type="ORF">GSONMT00003886001</name>
</gene>
<comment type="caution">
    <text evidence="5">Lacks conserved residue(s) required for the propagation of feature annotation.</text>
</comment>
<evidence type="ECO:0000256" key="3">
    <source>
        <dbReference type="ARBA" id="ARBA00022840"/>
    </source>
</evidence>
<dbReference type="InterPro" id="IPR001752">
    <property type="entry name" value="Kinesin_motor_dom"/>
</dbReference>
<dbReference type="Proteomes" id="UP000193380">
    <property type="component" value="Unassembled WGS sequence"/>
</dbReference>
<dbReference type="PaxDb" id="8022-A0A060ZII0"/>
<dbReference type="STRING" id="8022.A0A060ZII0"/>
<dbReference type="InterPro" id="IPR027417">
    <property type="entry name" value="P-loop_NTPase"/>
</dbReference>
<dbReference type="GO" id="GO:0003777">
    <property type="term" value="F:microtubule motor activity"/>
    <property type="evidence" value="ECO:0007669"/>
    <property type="project" value="InterPro"/>
</dbReference>
<keyword evidence="3" id="KW-0067">ATP-binding</keyword>
<dbReference type="Pfam" id="PF00225">
    <property type="entry name" value="Kinesin"/>
    <property type="match status" value="1"/>
</dbReference>
<evidence type="ECO:0000313" key="7">
    <source>
        <dbReference type="EMBL" id="CDR05890.1"/>
    </source>
</evidence>
<evidence type="ECO:0000256" key="5">
    <source>
        <dbReference type="PROSITE-ProRule" id="PRU00283"/>
    </source>
</evidence>
<dbReference type="GO" id="GO:0005856">
    <property type="term" value="C:cytoskeleton"/>
    <property type="evidence" value="ECO:0007669"/>
    <property type="project" value="UniProtKB-SubCell"/>
</dbReference>
<protein>
    <recommendedName>
        <fullName evidence="6">Kinesin motor domain-containing protein</fullName>
    </recommendedName>
</protein>
<dbReference type="AlphaFoldDB" id="A0A060ZII0"/>
<dbReference type="EMBL" id="FR968079">
    <property type="protein sequence ID" value="CDR05890.1"/>
    <property type="molecule type" value="Genomic_DNA"/>
</dbReference>
<dbReference type="PANTHER" id="PTHR21608">
    <property type="entry name" value="KINESIN-LIKE PROTEIN CG14535"/>
    <property type="match status" value="1"/>
</dbReference>
<dbReference type="InterPro" id="IPR027640">
    <property type="entry name" value="Kinesin-like_fam"/>
</dbReference>
<evidence type="ECO:0000313" key="8">
    <source>
        <dbReference type="Proteomes" id="UP000193380"/>
    </source>
</evidence>